<sequence length="420" mass="45880">MVSSPVVSTHALHAAIAPAAALVEERRTLYRLAADLFTPGTELSDNLADHPIVRYEIGRALAGHDGPDWARLARASAMRVRDAGIAVVADPAAAELLEAPLRIVAPPGTRPQPLTEADGERFDLVCSIVAEGVRLFRALAPRMAEDLLAHVSMLAVLKKETSGGVVSASSRYVPGIVLIDEPSLPMEVAEALVHEGAHEKFFDLAITREFLDAAAEEEDCFVNSWSRARWPLEQTFAAWHAYSCLAQFHTTIGAHQPGPDSLLPKARERADEIGRWLIEHETALRADSRWLLRSLFGEAAGELAGERTAQVDVRSDVDYVTLCAEIREDGNFRVVPDVRIRRAGTGRAVVGRATRPPDLFWLDTDASWVAGQLDDVHPTSFGSLLSRASEEWHEPPDLAVRRLRASIRSLESSAIIESTP</sequence>
<gene>
    <name evidence="1" type="ORF">SAMN05216188_12287</name>
</gene>
<reference evidence="2" key="1">
    <citation type="submission" date="2016-10" db="EMBL/GenBank/DDBJ databases">
        <authorList>
            <person name="Varghese N."/>
            <person name="Submissions S."/>
        </authorList>
    </citation>
    <scope>NUCLEOTIDE SEQUENCE [LARGE SCALE GENOMIC DNA]</scope>
    <source>
        <strain evidence="2">CGMCC 4.3525</strain>
    </source>
</reference>
<evidence type="ECO:0000313" key="2">
    <source>
        <dbReference type="Proteomes" id="UP000199352"/>
    </source>
</evidence>
<dbReference type="InterPro" id="IPR026337">
    <property type="entry name" value="AKG_HExxH"/>
</dbReference>
<protein>
    <submittedName>
        <fullName evidence="1">HEXXH motif-containing protein</fullName>
    </submittedName>
</protein>
<proteinExistence type="predicted"/>
<accession>A0A1H9UR59</accession>
<dbReference type="Proteomes" id="UP000199352">
    <property type="component" value="Unassembled WGS sequence"/>
</dbReference>
<dbReference type="AlphaFoldDB" id="A0A1H9UR59"/>
<evidence type="ECO:0000313" key="1">
    <source>
        <dbReference type="EMBL" id="SES11819.1"/>
    </source>
</evidence>
<dbReference type="EMBL" id="FOFR01000022">
    <property type="protein sequence ID" value="SES11819.1"/>
    <property type="molecule type" value="Genomic_DNA"/>
</dbReference>
<name>A0A1H9UR59_9PSEU</name>
<keyword evidence="2" id="KW-1185">Reference proteome</keyword>
<dbReference type="STRING" id="402600.SAMN05216188_12287"/>
<dbReference type="NCBIfam" id="TIGR04267">
    <property type="entry name" value="mod_HExxH"/>
    <property type="match status" value="1"/>
</dbReference>
<organism evidence="1 2">
    <name type="scientific">Lentzea xinjiangensis</name>
    <dbReference type="NCBI Taxonomy" id="402600"/>
    <lineage>
        <taxon>Bacteria</taxon>
        <taxon>Bacillati</taxon>
        <taxon>Actinomycetota</taxon>
        <taxon>Actinomycetes</taxon>
        <taxon>Pseudonocardiales</taxon>
        <taxon>Pseudonocardiaceae</taxon>
        <taxon>Lentzea</taxon>
    </lineage>
</organism>